<name>A0A0A9HTS6_ARUDO</name>
<dbReference type="EMBL" id="GBRH01158667">
    <property type="protein sequence ID" value="JAE39229.1"/>
    <property type="molecule type" value="Transcribed_RNA"/>
</dbReference>
<sequence length="86" mass="9487">MSSMLSALFMHISFVMLLRSLYTLLVAIQPLCIVAVLLSSSSDGSVSILLNDSKRSGSTSLLERFYSMQYSFLSSDTAKLDSHLFI</sequence>
<accession>A0A0A9HTS6</accession>
<evidence type="ECO:0000313" key="1">
    <source>
        <dbReference type="EMBL" id="JAE39229.1"/>
    </source>
</evidence>
<reference evidence="1" key="1">
    <citation type="submission" date="2014-09" db="EMBL/GenBank/DDBJ databases">
        <authorList>
            <person name="Magalhaes I.L.F."/>
            <person name="Oliveira U."/>
            <person name="Santos F.R."/>
            <person name="Vidigal T.H.D.A."/>
            <person name="Brescovit A.D."/>
            <person name="Santos A.J."/>
        </authorList>
    </citation>
    <scope>NUCLEOTIDE SEQUENCE</scope>
    <source>
        <tissue evidence="1">Shoot tissue taken approximately 20 cm above the soil surface</tissue>
    </source>
</reference>
<protein>
    <submittedName>
        <fullName evidence="1">Pco127259</fullName>
    </submittedName>
</protein>
<reference evidence="1" key="2">
    <citation type="journal article" date="2015" name="Data Brief">
        <title>Shoot transcriptome of the giant reed, Arundo donax.</title>
        <authorList>
            <person name="Barrero R.A."/>
            <person name="Guerrero F.D."/>
            <person name="Moolhuijzen P."/>
            <person name="Goolsby J.A."/>
            <person name="Tidwell J."/>
            <person name="Bellgard S.E."/>
            <person name="Bellgard M.I."/>
        </authorList>
    </citation>
    <scope>NUCLEOTIDE SEQUENCE</scope>
    <source>
        <tissue evidence="1">Shoot tissue taken approximately 20 cm above the soil surface</tissue>
    </source>
</reference>
<organism evidence="1">
    <name type="scientific">Arundo donax</name>
    <name type="common">Giant reed</name>
    <name type="synonym">Donax arundinaceus</name>
    <dbReference type="NCBI Taxonomy" id="35708"/>
    <lineage>
        <taxon>Eukaryota</taxon>
        <taxon>Viridiplantae</taxon>
        <taxon>Streptophyta</taxon>
        <taxon>Embryophyta</taxon>
        <taxon>Tracheophyta</taxon>
        <taxon>Spermatophyta</taxon>
        <taxon>Magnoliopsida</taxon>
        <taxon>Liliopsida</taxon>
        <taxon>Poales</taxon>
        <taxon>Poaceae</taxon>
        <taxon>PACMAD clade</taxon>
        <taxon>Arundinoideae</taxon>
        <taxon>Arundineae</taxon>
        <taxon>Arundo</taxon>
    </lineage>
</organism>
<dbReference type="AlphaFoldDB" id="A0A0A9HTS6"/>
<proteinExistence type="predicted"/>